<dbReference type="Gene3D" id="3.40.190.10">
    <property type="entry name" value="Periplasmic binding protein-like II"/>
    <property type="match status" value="2"/>
</dbReference>
<dbReference type="PANTHER" id="PTHR30632:SF16">
    <property type="entry name" value="MOLYBDATE_TUNGSTATE-BINDING PROTEIN WTPA"/>
    <property type="match status" value="1"/>
</dbReference>
<comment type="similarity">
    <text evidence="1">Belongs to the bacterial solute-binding protein 1 family. WtpA subfamily.</text>
</comment>
<organism evidence="2 3">
    <name type="scientific">Halosolutus amylolyticus</name>
    <dbReference type="NCBI Taxonomy" id="2932267"/>
    <lineage>
        <taxon>Archaea</taxon>
        <taxon>Methanobacteriati</taxon>
        <taxon>Methanobacteriota</taxon>
        <taxon>Stenosarchaea group</taxon>
        <taxon>Halobacteria</taxon>
        <taxon>Halobacteriales</taxon>
        <taxon>Natrialbaceae</taxon>
        <taxon>Halosolutus</taxon>
    </lineage>
</organism>
<gene>
    <name evidence="2" type="ORF">ACFO5R_22605</name>
</gene>
<dbReference type="CDD" id="cd13540">
    <property type="entry name" value="PBP2_ModA_WtpA"/>
    <property type="match status" value="1"/>
</dbReference>
<dbReference type="Proteomes" id="UP001595898">
    <property type="component" value="Unassembled WGS sequence"/>
</dbReference>
<reference evidence="2 3" key="1">
    <citation type="journal article" date="2019" name="Int. J. Syst. Evol. Microbiol.">
        <title>The Global Catalogue of Microorganisms (GCM) 10K type strain sequencing project: providing services to taxonomists for standard genome sequencing and annotation.</title>
        <authorList>
            <consortium name="The Broad Institute Genomics Platform"/>
            <consortium name="The Broad Institute Genome Sequencing Center for Infectious Disease"/>
            <person name="Wu L."/>
            <person name="Ma J."/>
        </authorList>
    </citation>
    <scope>NUCLEOTIDE SEQUENCE [LARGE SCALE GENOMIC DNA]</scope>
    <source>
        <strain evidence="2 3">WLHS5</strain>
    </source>
</reference>
<evidence type="ECO:0000256" key="1">
    <source>
        <dbReference type="ARBA" id="ARBA00009438"/>
    </source>
</evidence>
<comment type="caution">
    <text evidence="2">The sequence shown here is derived from an EMBL/GenBank/DDBJ whole genome shotgun (WGS) entry which is preliminary data.</text>
</comment>
<evidence type="ECO:0000313" key="2">
    <source>
        <dbReference type="EMBL" id="MFC4544729.1"/>
    </source>
</evidence>
<sequence length="314" mass="33776">MSRGAGPTTRYDRRSVLATVGSAAVGLVGGCLGSDDDRVRVLAAGSLAVVLEEHVGPAFQAEAGIRYAGEYHGSNALMRMIEERTKHPDVVISADVDLLRERLYPDHADWDVEFATNAVGIAYDPSADVGGRLADGEPWYEVLADAGPGEVAISDPDLDPLGYRAVLLFELAEREHGLEGFRETMVDRAYREPNESALLAGIEAGDRACAVCYRNMASDHGVPFLGLPDAYNFANPAYADRYERVTYTTADGYTVSGSPVVYNATVRTGADEADAGRSFVTFLLDRPELLAEHGLRVPDALPRWNGDPPEGLDG</sequence>
<dbReference type="RefSeq" id="WP_250142149.1">
    <property type="nucleotide sequence ID" value="NZ_JALIQP010000006.1"/>
</dbReference>
<dbReference type="AlphaFoldDB" id="A0ABD5PW15"/>
<dbReference type="InterPro" id="IPR050682">
    <property type="entry name" value="ModA/WtpA"/>
</dbReference>
<keyword evidence="3" id="KW-1185">Reference proteome</keyword>
<evidence type="ECO:0000313" key="3">
    <source>
        <dbReference type="Proteomes" id="UP001595898"/>
    </source>
</evidence>
<proteinExistence type="inferred from homology"/>
<dbReference type="PROSITE" id="PS51257">
    <property type="entry name" value="PROKAR_LIPOPROTEIN"/>
    <property type="match status" value="1"/>
</dbReference>
<dbReference type="Pfam" id="PF13531">
    <property type="entry name" value="SBP_bac_11"/>
    <property type="match status" value="1"/>
</dbReference>
<dbReference type="SUPFAM" id="SSF53850">
    <property type="entry name" value="Periplasmic binding protein-like II"/>
    <property type="match status" value="1"/>
</dbReference>
<dbReference type="EMBL" id="JBHSFA010000012">
    <property type="protein sequence ID" value="MFC4544729.1"/>
    <property type="molecule type" value="Genomic_DNA"/>
</dbReference>
<name>A0ABD5PW15_9EURY</name>
<protein>
    <submittedName>
        <fullName evidence="2">Extracellular solute-binding protein</fullName>
    </submittedName>
</protein>
<dbReference type="PANTHER" id="PTHR30632">
    <property type="entry name" value="MOLYBDATE-BINDING PERIPLASMIC PROTEIN"/>
    <property type="match status" value="1"/>
</dbReference>
<accession>A0ABD5PW15</accession>